<sequence>LPEARRNLDYKVVVDGSNAWRQRLTNFDYNTVLIAAARCVMPLEMKVSIFTVDAFTDHPFSGNPAAVVPLLQEELMQKLAGEMNLSETAYVSPVGEEAAKEEPWVRCSRFSLRWFSPTTEVPLCGNCRTHVEFETLSGVLVARKDSDNIVLDFPANTPVPLTPHQDTQLGPLLRVATDGLQVQQMMLSHTTKKLLVRLHHSCTRKHLENLRIDSGSFLNLHDGSLVKGIIYTLHGGLHVSNAQITAPDSPQYHCLSRYFAPWNGIPEDPVTGSTHTVLGPYWSKELGITTLKCRQCSPRGGDLLVTVRGDGRVDLAGRATTIIQGYLTLTPPIKSG</sequence>
<dbReference type="PANTHER" id="PTHR13774">
    <property type="entry name" value="PHENAZINE BIOSYNTHESIS PROTEIN"/>
    <property type="match status" value="1"/>
</dbReference>
<feature type="non-terminal residue" evidence="4">
    <location>
        <position position="1"/>
    </location>
</feature>
<gene>
    <name evidence="4" type="primary">Pbld-L</name>
    <name evidence="4" type="ORF">Hamer_G023563</name>
</gene>
<dbReference type="SUPFAM" id="SSF54506">
    <property type="entry name" value="Diaminopimelate epimerase-like"/>
    <property type="match status" value="1"/>
</dbReference>
<comment type="similarity">
    <text evidence="1">Belongs to the PhzF family.</text>
</comment>
<evidence type="ECO:0000313" key="4">
    <source>
        <dbReference type="EMBL" id="KAG7156069.1"/>
    </source>
</evidence>
<evidence type="ECO:0000256" key="3">
    <source>
        <dbReference type="PIRSR" id="PIRSR016184-1"/>
    </source>
</evidence>
<dbReference type="EMBL" id="JAHLQT010040175">
    <property type="protein sequence ID" value="KAG7156069.1"/>
    <property type="molecule type" value="Genomic_DNA"/>
</dbReference>
<dbReference type="GO" id="GO:0016853">
    <property type="term" value="F:isomerase activity"/>
    <property type="evidence" value="ECO:0007669"/>
    <property type="project" value="UniProtKB-KW"/>
</dbReference>
<dbReference type="PIRSF" id="PIRSF016184">
    <property type="entry name" value="PhzC_PhzF"/>
    <property type="match status" value="1"/>
</dbReference>
<dbReference type="GO" id="GO:0005737">
    <property type="term" value="C:cytoplasm"/>
    <property type="evidence" value="ECO:0007669"/>
    <property type="project" value="TreeGrafter"/>
</dbReference>
<evidence type="ECO:0000256" key="1">
    <source>
        <dbReference type="ARBA" id="ARBA00008270"/>
    </source>
</evidence>
<dbReference type="Gene3D" id="3.10.310.10">
    <property type="entry name" value="Diaminopimelate Epimerase, Chain A, domain 1"/>
    <property type="match status" value="2"/>
</dbReference>
<accession>A0A8J5JMZ2</accession>
<dbReference type="Pfam" id="PF02567">
    <property type="entry name" value="PhzC-PhzF"/>
    <property type="match status" value="1"/>
</dbReference>
<keyword evidence="2" id="KW-0413">Isomerase</keyword>
<dbReference type="Proteomes" id="UP000747542">
    <property type="component" value="Unassembled WGS sequence"/>
</dbReference>
<feature type="active site" evidence="3">
    <location>
        <position position="87"/>
    </location>
</feature>
<keyword evidence="5" id="KW-1185">Reference proteome</keyword>
<proteinExistence type="inferred from homology"/>
<comment type="caution">
    <text evidence="4">The sequence shown here is derived from an EMBL/GenBank/DDBJ whole genome shotgun (WGS) entry which is preliminary data.</text>
</comment>
<organism evidence="4 5">
    <name type="scientific">Homarus americanus</name>
    <name type="common">American lobster</name>
    <dbReference type="NCBI Taxonomy" id="6706"/>
    <lineage>
        <taxon>Eukaryota</taxon>
        <taxon>Metazoa</taxon>
        <taxon>Ecdysozoa</taxon>
        <taxon>Arthropoda</taxon>
        <taxon>Crustacea</taxon>
        <taxon>Multicrustacea</taxon>
        <taxon>Malacostraca</taxon>
        <taxon>Eumalacostraca</taxon>
        <taxon>Eucarida</taxon>
        <taxon>Decapoda</taxon>
        <taxon>Pleocyemata</taxon>
        <taxon>Astacidea</taxon>
        <taxon>Nephropoidea</taxon>
        <taxon>Nephropidae</taxon>
        <taxon>Homarus</taxon>
    </lineage>
</organism>
<evidence type="ECO:0000313" key="5">
    <source>
        <dbReference type="Proteomes" id="UP000747542"/>
    </source>
</evidence>
<reference evidence="4" key="1">
    <citation type="journal article" date="2021" name="Sci. Adv.">
        <title>The American lobster genome reveals insights on longevity, neural, and immune adaptations.</title>
        <authorList>
            <person name="Polinski J.M."/>
            <person name="Zimin A.V."/>
            <person name="Clark K.F."/>
            <person name="Kohn A.B."/>
            <person name="Sadowski N."/>
            <person name="Timp W."/>
            <person name="Ptitsyn A."/>
            <person name="Khanna P."/>
            <person name="Romanova D.Y."/>
            <person name="Williams P."/>
            <person name="Greenwood S.J."/>
            <person name="Moroz L.L."/>
            <person name="Walt D.R."/>
            <person name="Bodnar A.G."/>
        </authorList>
    </citation>
    <scope>NUCLEOTIDE SEQUENCE</scope>
    <source>
        <strain evidence="4">GMGI-L3</strain>
    </source>
</reference>
<name>A0A8J5JMZ2_HOMAM</name>
<evidence type="ECO:0000256" key="2">
    <source>
        <dbReference type="ARBA" id="ARBA00023235"/>
    </source>
</evidence>
<protein>
    <submittedName>
        <fullName evidence="4">Phenazine biosynthesis-like domain-containing protein-like</fullName>
    </submittedName>
</protein>
<dbReference type="AlphaFoldDB" id="A0A8J5JMZ2"/>
<dbReference type="InterPro" id="IPR003719">
    <property type="entry name" value="Phenazine_PhzF-like"/>
</dbReference>
<dbReference type="PANTHER" id="PTHR13774:SF17">
    <property type="entry name" value="PHENAZINE BIOSYNTHESIS-LIKE DOMAIN-CONTAINING PROTEIN"/>
    <property type="match status" value="1"/>
</dbReference>